<sequence length="477" mass="50393">MYVAQQTSETSGPKPHSPMLTNVIAAVAATGGLLFGYDTGIISAALLQLTRDFHLSTMSAQVVTSAIILGALFGCLGAAPISDRAGRRRTVMVAAALFLLGTAMVASAHAVWMLIVSRLVLGLAIGAASQIVPVYIAEVSPPHRRGQLVVGFQLAVVLGVTISFITGYLLRHDSWRWMFGMGMLPALILFMGMIFLPNSPRWLAMRGDMEGARAVLVRLRGSQEAADKELADIEAAHDVRAPWSEVLSDWVRPALVASVGIALLCQLTGINAVLYYAPTIFAGAGIGEQSALLTSIAIGVAMTVATMFGGWAVDAWGRRALLLRLLPGAVISLIVLGAAFVFGANGGIGIWIKVVAIVAYTVFNTGSLSVAIWLVGAEVYPLSCRGKGTSLVAASHWGADFVISLTTLSLVQMLGAGGTFLLFAAVNAFAFFFVLRYVPETRGHSLEELEARLRNGTFAPVDRQHAPQHAAATLTHG</sequence>
<dbReference type="NCBIfam" id="TIGR00879">
    <property type="entry name" value="SP"/>
    <property type="match status" value="1"/>
</dbReference>
<comment type="subcellular location">
    <subcellularLocation>
        <location evidence="1">Cell membrane</location>
        <topology evidence="1">Multi-pass membrane protein</topology>
    </subcellularLocation>
</comment>
<feature type="transmembrane region" description="Helical" evidence="10">
    <location>
        <begin position="289"/>
        <end position="313"/>
    </location>
</feature>
<gene>
    <name evidence="12" type="ORF">Tasa_048_055</name>
</gene>
<feature type="transmembrane region" description="Helical" evidence="10">
    <location>
        <begin position="420"/>
        <end position="438"/>
    </location>
</feature>
<feature type="transmembrane region" description="Helical" evidence="10">
    <location>
        <begin position="254"/>
        <end position="277"/>
    </location>
</feature>
<dbReference type="PANTHER" id="PTHR48020">
    <property type="entry name" value="PROTON MYO-INOSITOL COTRANSPORTER"/>
    <property type="match status" value="1"/>
</dbReference>
<dbReference type="STRING" id="1231623.Tasa_048_055"/>
<dbReference type="InterPro" id="IPR020846">
    <property type="entry name" value="MFS_dom"/>
</dbReference>
<dbReference type="GO" id="GO:0022857">
    <property type="term" value="F:transmembrane transporter activity"/>
    <property type="evidence" value="ECO:0007669"/>
    <property type="project" value="InterPro"/>
</dbReference>
<dbReference type="OrthoDB" id="9784658at2"/>
<dbReference type="FunFam" id="1.20.1250.20:FF:000218">
    <property type="entry name" value="facilitated trehalose transporter Tret1"/>
    <property type="match status" value="1"/>
</dbReference>
<feature type="transmembrane region" description="Helical" evidence="10">
    <location>
        <begin position="325"/>
        <end position="344"/>
    </location>
</feature>
<comment type="caution">
    <text evidence="12">The sequence shown here is derived from an EMBL/GenBank/DDBJ whole genome shotgun (WGS) entry which is preliminary data.</text>
</comment>
<evidence type="ECO:0000256" key="8">
    <source>
        <dbReference type="ARBA" id="ARBA00023136"/>
    </source>
</evidence>
<feature type="transmembrane region" description="Helical" evidence="10">
    <location>
        <begin position="118"/>
        <end position="136"/>
    </location>
</feature>
<dbReference type="InterPro" id="IPR005828">
    <property type="entry name" value="MFS_sugar_transport-like"/>
</dbReference>
<dbReference type="PROSITE" id="PS50850">
    <property type="entry name" value="MFS"/>
    <property type="match status" value="1"/>
</dbReference>
<dbReference type="PANTHER" id="PTHR48020:SF12">
    <property type="entry name" value="PROTON MYO-INOSITOL COTRANSPORTER"/>
    <property type="match status" value="1"/>
</dbReference>
<keyword evidence="7 10" id="KW-1133">Transmembrane helix</keyword>
<evidence type="ECO:0000313" key="13">
    <source>
        <dbReference type="Proteomes" id="UP000032679"/>
    </source>
</evidence>
<evidence type="ECO:0000256" key="7">
    <source>
        <dbReference type="ARBA" id="ARBA00022989"/>
    </source>
</evidence>
<feature type="transmembrane region" description="Helical" evidence="10">
    <location>
        <begin position="397"/>
        <end position="414"/>
    </location>
</feature>
<proteinExistence type="inferred from homology"/>
<keyword evidence="3 9" id="KW-0813">Transport</keyword>
<dbReference type="PRINTS" id="PR00171">
    <property type="entry name" value="SUGRTRNSPORT"/>
</dbReference>
<dbReference type="InterPro" id="IPR036259">
    <property type="entry name" value="MFS_trans_sf"/>
</dbReference>
<dbReference type="InterPro" id="IPR050814">
    <property type="entry name" value="Myo-inositol_Transporter"/>
</dbReference>
<evidence type="ECO:0000259" key="11">
    <source>
        <dbReference type="PROSITE" id="PS50850"/>
    </source>
</evidence>
<keyword evidence="5" id="KW-0762">Sugar transport</keyword>
<name>A0A0D6MPW4_9PROT</name>
<evidence type="ECO:0000256" key="10">
    <source>
        <dbReference type="SAM" id="Phobius"/>
    </source>
</evidence>
<dbReference type="RefSeq" id="WP_048850575.1">
    <property type="nucleotide sequence ID" value="NZ_BALE01000048.1"/>
</dbReference>
<accession>A0A0D6MPW4</accession>
<feature type="transmembrane region" description="Helical" evidence="10">
    <location>
        <begin position="350"/>
        <end position="376"/>
    </location>
</feature>
<keyword evidence="13" id="KW-1185">Reference proteome</keyword>
<dbReference type="PROSITE" id="PS00216">
    <property type="entry name" value="SUGAR_TRANSPORT_1"/>
    <property type="match status" value="1"/>
</dbReference>
<protein>
    <submittedName>
        <fullName evidence="12">Sugar-proton symporter</fullName>
    </submittedName>
</protein>
<organism evidence="12 13">
    <name type="scientific">Tanticharoenia sakaeratensis NBRC 103193</name>
    <dbReference type="NCBI Taxonomy" id="1231623"/>
    <lineage>
        <taxon>Bacteria</taxon>
        <taxon>Pseudomonadati</taxon>
        <taxon>Pseudomonadota</taxon>
        <taxon>Alphaproteobacteria</taxon>
        <taxon>Acetobacterales</taxon>
        <taxon>Acetobacteraceae</taxon>
        <taxon>Tanticharoenia</taxon>
    </lineage>
</organism>
<dbReference type="Pfam" id="PF00083">
    <property type="entry name" value="Sugar_tr"/>
    <property type="match status" value="1"/>
</dbReference>
<dbReference type="InterPro" id="IPR003663">
    <property type="entry name" value="Sugar/inositol_transpt"/>
</dbReference>
<keyword evidence="4" id="KW-1003">Cell membrane</keyword>
<evidence type="ECO:0000256" key="4">
    <source>
        <dbReference type="ARBA" id="ARBA00022475"/>
    </source>
</evidence>
<dbReference type="Gene3D" id="1.20.1250.20">
    <property type="entry name" value="MFS general substrate transporter like domains"/>
    <property type="match status" value="1"/>
</dbReference>
<dbReference type="PROSITE" id="PS00217">
    <property type="entry name" value="SUGAR_TRANSPORT_2"/>
    <property type="match status" value="1"/>
</dbReference>
<evidence type="ECO:0000256" key="1">
    <source>
        <dbReference type="ARBA" id="ARBA00004651"/>
    </source>
</evidence>
<evidence type="ECO:0000256" key="3">
    <source>
        <dbReference type="ARBA" id="ARBA00022448"/>
    </source>
</evidence>
<dbReference type="GO" id="GO:0005886">
    <property type="term" value="C:plasma membrane"/>
    <property type="evidence" value="ECO:0007669"/>
    <property type="project" value="UniProtKB-SubCell"/>
</dbReference>
<comment type="similarity">
    <text evidence="2 9">Belongs to the major facilitator superfamily. Sugar transporter (TC 2.A.1.1) family.</text>
</comment>
<keyword evidence="8 10" id="KW-0472">Membrane</keyword>
<feature type="domain" description="Major facilitator superfamily (MFS) profile" evidence="11">
    <location>
        <begin position="24"/>
        <end position="442"/>
    </location>
</feature>
<evidence type="ECO:0000256" key="2">
    <source>
        <dbReference type="ARBA" id="ARBA00010992"/>
    </source>
</evidence>
<feature type="transmembrane region" description="Helical" evidence="10">
    <location>
        <begin position="148"/>
        <end position="169"/>
    </location>
</feature>
<evidence type="ECO:0000256" key="6">
    <source>
        <dbReference type="ARBA" id="ARBA00022692"/>
    </source>
</evidence>
<evidence type="ECO:0000256" key="5">
    <source>
        <dbReference type="ARBA" id="ARBA00022597"/>
    </source>
</evidence>
<dbReference type="SUPFAM" id="SSF103473">
    <property type="entry name" value="MFS general substrate transporter"/>
    <property type="match status" value="1"/>
</dbReference>
<dbReference type="InterPro" id="IPR005829">
    <property type="entry name" value="Sugar_transporter_CS"/>
</dbReference>
<feature type="transmembrane region" description="Helical" evidence="10">
    <location>
        <begin position="175"/>
        <end position="196"/>
    </location>
</feature>
<dbReference type="Proteomes" id="UP000032679">
    <property type="component" value="Unassembled WGS sequence"/>
</dbReference>
<evidence type="ECO:0000313" key="12">
    <source>
        <dbReference type="EMBL" id="GAN55430.1"/>
    </source>
</evidence>
<dbReference type="AlphaFoldDB" id="A0A0D6MPW4"/>
<feature type="transmembrane region" description="Helical" evidence="10">
    <location>
        <begin position="91"/>
        <end position="112"/>
    </location>
</feature>
<keyword evidence="6 10" id="KW-0812">Transmembrane</keyword>
<dbReference type="EMBL" id="BALE01000048">
    <property type="protein sequence ID" value="GAN55430.1"/>
    <property type="molecule type" value="Genomic_DNA"/>
</dbReference>
<feature type="transmembrane region" description="Helical" evidence="10">
    <location>
        <begin position="58"/>
        <end position="79"/>
    </location>
</feature>
<feature type="transmembrane region" description="Helical" evidence="10">
    <location>
        <begin position="20"/>
        <end position="46"/>
    </location>
</feature>
<evidence type="ECO:0000256" key="9">
    <source>
        <dbReference type="RuleBase" id="RU003346"/>
    </source>
</evidence>
<reference evidence="12 13" key="1">
    <citation type="submission" date="2012-10" db="EMBL/GenBank/DDBJ databases">
        <title>Genome sequencing of Tanticharoenia sakaeratensis NBRC 103193.</title>
        <authorList>
            <person name="Azuma Y."/>
            <person name="Hadano H."/>
            <person name="Hirakawa H."/>
            <person name="Matsushita K."/>
        </authorList>
    </citation>
    <scope>NUCLEOTIDE SEQUENCE [LARGE SCALE GENOMIC DNA]</scope>
    <source>
        <strain evidence="12 13">NBRC 103193</strain>
    </source>
</reference>